<comment type="caution">
    <text evidence="2">The sequence shown here is derived from an EMBL/GenBank/DDBJ whole genome shotgun (WGS) entry which is preliminary data.</text>
</comment>
<dbReference type="RefSeq" id="WP_136911971.1">
    <property type="nucleotide sequence ID" value="NZ_SUMD01000016.1"/>
</dbReference>
<dbReference type="Proteomes" id="UP000305109">
    <property type="component" value="Unassembled WGS sequence"/>
</dbReference>
<keyword evidence="3" id="KW-1185">Reference proteome</keyword>
<evidence type="ECO:0008006" key="4">
    <source>
        <dbReference type="Google" id="ProtNLM"/>
    </source>
</evidence>
<evidence type="ECO:0000313" key="2">
    <source>
        <dbReference type="EMBL" id="TJZ73686.1"/>
    </source>
</evidence>
<keyword evidence="1" id="KW-0732">Signal</keyword>
<reference evidence="2 3" key="1">
    <citation type="submission" date="2019-04" db="EMBL/GenBank/DDBJ databases">
        <title>Rhodococcus oryzae sp. nov., a novel actinomycete isolated from rhizosphere soil of rice (Oryza sativa L.).</title>
        <authorList>
            <person name="Li C."/>
        </authorList>
    </citation>
    <scope>NUCLEOTIDE SEQUENCE [LARGE SCALE GENOMIC DNA]</scope>
    <source>
        <strain evidence="2 3">NEAU-CX67</strain>
    </source>
</reference>
<name>A0ABY2RDN3_9NOCA</name>
<evidence type="ECO:0000256" key="1">
    <source>
        <dbReference type="SAM" id="SignalP"/>
    </source>
</evidence>
<feature type="signal peptide" evidence="1">
    <location>
        <begin position="1"/>
        <end position="29"/>
    </location>
</feature>
<sequence length="160" mass="16955">MRKLIRGRSAIVVAVLATTMMLGVGTAGAAPVPARALDTWAVSDDIGRCGIVRIPMTVGLASGWPGGEAYILLSPEFYLPDLTHRLTQCMIAVTVHWENLDTGGTGSRTVYPMDSRENPAAYQTSGNAAYVASGLGRVRFWLSTATPHVSAPPIETVISL</sequence>
<accession>A0ABY2RDN3</accession>
<protein>
    <recommendedName>
        <fullName evidence="4">Secreted protein</fullName>
    </recommendedName>
</protein>
<dbReference type="EMBL" id="SUMD01000016">
    <property type="protein sequence ID" value="TJZ73686.1"/>
    <property type="molecule type" value="Genomic_DNA"/>
</dbReference>
<proteinExistence type="predicted"/>
<feature type="chain" id="PRO_5046013990" description="Secreted protein" evidence="1">
    <location>
        <begin position="30"/>
        <end position="160"/>
    </location>
</feature>
<evidence type="ECO:0000313" key="3">
    <source>
        <dbReference type="Proteomes" id="UP000305109"/>
    </source>
</evidence>
<gene>
    <name evidence="2" type="ORF">FCG67_23360</name>
</gene>
<organism evidence="2 3">
    <name type="scientific">Rhodococcus oryzae</name>
    <dbReference type="NCBI Taxonomy" id="2571143"/>
    <lineage>
        <taxon>Bacteria</taxon>
        <taxon>Bacillati</taxon>
        <taxon>Actinomycetota</taxon>
        <taxon>Actinomycetes</taxon>
        <taxon>Mycobacteriales</taxon>
        <taxon>Nocardiaceae</taxon>
        <taxon>Rhodococcus</taxon>
    </lineage>
</organism>